<dbReference type="VEuPathDB" id="FungiDB:MAPG_03122"/>
<organism evidence="2">
    <name type="scientific">Magnaporthiopsis poae (strain ATCC 64411 / 73-15)</name>
    <name type="common">Kentucky bluegrass fungus</name>
    <name type="synonym">Magnaporthe poae</name>
    <dbReference type="NCBI Taxonomy" id="644358"/>
    <lineage>
        <taxon>Eukaryota</taxon>
        <taxon>Fungi</taxon>
        <taxon>Dikarya</taxon>
        <taxon>Ascomycota</taxon>
        <taxon>Pezizomycotina</taxon>
        <taxon>Sordariomycetes</taxon>
        <taxon>Sordariomycetidae</taxon>
        <taxon>Magnaporthales</taxon>
        <taxon>Magnaporthaceae</taxon>
        <taxon>Magnaporthiopsis</taxon>
    </lineage>
</organism>
<dbReference type="PANTHER" id="PTHR28159">
    <property type="entry name" value="TRAFFICKING PROTEIN PARTICLE COMPLEX II-SPECIFIC SUBUNIT 65"/>
    <property type="match status" value="1"/>
</dbReference>
<proteinExistence type="predicted"/>
<dbReference type="GO" id="GO:0005802">
    <property type="term" value="C:trans-Golgi network"/>
    <property type="evidence" value="ECO:0007669"/>
    <property type="project" value="TreeGrafter"/>
</dbReference>
<dbReference type="AlphaFoldDB" id="A0A0H2TKT9"/>
<dbReference type="PANTHER" id="PTHR28159:SF1">
    <property type="entry name" value="TRAFFICKING PROTEIN PARTICLE COMPLEX II-SPECIFIC SUBUNIT 65"/>
    <property type="match status" value="1"/>
</dbReference>
<dbReference type="GO" id="GO:0006891">
    <property type="term" value="P:intra-Golgi vesicle-mediated transport"/>
    <property type="evidence" value="ECO:0007669"/>
    <property type="project" value="InterPro"/>
</dbReference>
<dbReference type="OrthoDB" id="5345392at2759"/>
<reference evidence="2" key="1">
    <citation type="submission" date="2010-05" db="EMBL/GenBank/DDBJ databases">
        <title>The Genome Sequence of Magnaporthe poae strain ATCC 64411.</title>
        <authorList>
            <consortium name="The Broad Institute Genome Sequencing Platform"/>
            <consortium name="Broad Institute Genome Sequencing Center for Infectious Disease"/>
            <person name="Ma L.-J."/>
            <person name="Dead R."/>
            <person name="Young S."/>
            <person name="Zeng Q."/>
            <person name="Koehrsen M."/>
            <person name="Alvarado L."/>
            <person name="Berlin A."/>
            <person name="Chapman S.B."/>
            <person name="Chen Z."/>
            <person name="Freedman E."/>
            <person name="Gellesch M."/>
            <person name="Goldberg J."/>
            <person name="Griggs A."/>
            <person name="Gujja S."/>
            <person name="Heilman E.R."/>
            <person name="Heiman D."/>
            <person name="Hepburn T."/>
            <person name="Howarth C."/>
            <person name="Jen D."/>
            <person name="Larson L."/>
            <person name="Mehta T."/>
            <person name="Neiman D."/>
            <person name="Pearson M."/>
            <person name="Roberts A."/>
            <person name="Saif S."/>
            <person name="Shea T."/>
            <person name="Shenoy N."/>
            <person name="Sisk P."/>
            <person name="Stolte C."/>
            <person name="Sykes S."/>
            <person name="Walk T."/>
            <person name="White J."/>
            <person name="Yandava C."/>
            <person name="Haas B."/>
            <person name="Nusbaum C."/>
            <person name="Birren B."/>
        </authorList>
    </citation>
    <scope>NUCLEOTIDE SEQUENCE</scope>
    <source>
        <strain evidence="2">ATCC 64411</strain>
    </source>
</reference>
<accession>A0A0H2TKT9</accession>
<dbReference type="InterPro" id="IPR024662">
    <property type="entry name" value="Trs65"/>
</dbReference>
<feature type="non-terminal residue" evidence="2">
    <location>
        <position position="262"/>
    </location>
</feature>
<feature type="region of interest" description="Disordered" evidence="1">
    <location>
        <begin position="98"/>
        <end position="148"/>
    </location>
</feature>
<name>A0A0H2TKT9_MAGP6</name>
<evidence type="ECO:0000256" key="1">
    <source>
        <dbReference type="SAM" id="MobiDB-lite"/>
    </source>
</evidence>
<gene>
    <name evidence="2" type="ORF">MAPG_03122</name>
</gene>
<dbReference type="EMBL" id="GL876967">
    <property type="protein sequence ID" value="KLU84077.1"/>
    <property type="molecule type" value="Genomic_DNA"/>
</dbReference>
<dbReference type="GO" id="GO:1990071">
    <property type="term" value="C:TRAPPII protein complex"/>
    <property type="evidence" value="ECO:0007669"/>
    <property type="project" value="InterPro"/>
</dbReference>
<sequence>MAARADVDLSADDVDFLEHSHLSHIVPFSDEPAFEELLKPGRGGSRRSPFKALEQRDWLFFDESAAVFLILRTPFRDDKTLRAQLARVTLSLEAHITNSQTPGRDRSPPATEVIFSDDAVESHRSRTKGRGGHGGESGASAGEKPEAEQPLVIIDEGDLAGDDNNEDDKGDDVSPQRFAFAIWKVPVFIARPRIRLQSPAVVFTAAAHLRGASPTDEETIETDARSMGAGVVSTKDDYMHSRVPAGLNLLQPFANDAALAGV</sequence>
<protein>
    <submittedName>
        <fullName evidence="2">Uncharacterized protein</fullName>
    </submittedName>
</protein>
<reference evidence="2" key="2">
    <citation type="submission" date="2011-03" db="EMBL/GenBank/DDBJ databases">
        <title>Annotation of Magnaporthe poae ATCC 64411.</title>
        <authorList>
            <person name="Ma L.-J."/>
            <person name="Dead R."/>
            <person name="Young S.K."/>
            <person name="Zeng Q."/>
            <person name="Gargeya S."/>
            <person name="Fitzgerald M."/>
            <person name="Haas B."/>
            <person name="Abouelleil A."/>
            <person name="Alvarado L."/>
            <person name="Arachchi H.M."/>
            <person name="Berlin A."/>
            <person name="Brown A."/>
            <person name="Chapman S.B."/>
            <person name="Chen Z."/>
            <person name="Dunbar C."/>
            <person name="Freedman E."/>
            <person name="Gearin G."/>
            <person name="Gellesch M."/>
            <person name="Goldberg J."/>
            <person name="Griggs A."/>
            <person name="Gujja S."/>
            <person name="Heiman D."/>
            <person name="Howarth C."/>
            <person name="Larson L."/>
            <person name="Lui A."/>
            <person name="MacDonald P.J.P."/>
            <person name="Mehta T."/>
            <person name="Montmayeur A."/>
            <person name="Murphy C."/>
            <person name="Neiman D."/>
            <person name="Pearson M."/>
            <person name="Priest M."/>
            <person name="Roberts A."/>
            <person name="Saif S."/>
            <person name="Shea T."/>
            <person name="Shenoy N."/>
            <person name="Sisk P."/>
            <person name="Stolte C."/>
            <person name="Sykes S."/>
            <person name="Yandava C."/>
            <person name="Wortman J."/>
            <person name="Nusbaum C."/>
            <person name="Birren B."/>
        </authorList>
    </citation>
    <scope>NUCLEOTIDE SEQUENCE</scope>
    <source>
        <strain evidence="2">ATCC 64411</strain>
    </source>
</reference>
<evidence type="ECO:0000313" key="2">
    <source>
        <dbReference type="EMBL" id="KLU84077.1"/>
    </source>
</evidence>